<sequence length="410" mass="45523">MAVLPRIAIVGAGPAGLTLARLLQRHSIPCRIFERDADRFARGQGGSLDLHEGSAQIAIKEAGLYDQFMKHARPEGEVLKIYNPENQILLSEGDGQGGRPSEFNGRPEIDRSKLRELLLDSLEPSSVTWARKLRRVQRNEVSGVTDLYFGNEKDEEKEEGFDLVVGGDGGWSKVRQALTSQQPVYSGVGGLDLRLSDIDKRNPRLAARVGPGMCLTLGESRGLMAQRNGDGSVRVYAFVRQPEEEYSHLAAEIATNPASVKQKMLDQFYSDWHEEAQSLVLNADDEIYLRPMYMLPVGLTWETKPGVTVIGDAAHLMTPFAGVGVNVAMEDALELSREIRTGQDAGEWTSQTALRQSLAQAIQRYEKTMWARAEENAQATWMYLGLFFNPRGGHAMIEHFEKEKAKEAGH</sequence>
<evidence type="ECO:0000256" key="3">
    <source>
        <dbReference type="ARBA" id="ARBA00023002"/>
    </source>
</evidence>
<keyword evidence="4" id="KW-0503">Monooxygenase</keyword>
<dbReference type="STRING" id="28573.A0A0U1M8U2"/>
<dbReference type="PANTHER" id="PTHR46972:SF1">
    <property type="entry name" value="FAD DEPENDENT OXIDOREDUCTASE DOMAIN-CONTAINING PROTEIN"/>
    <property type="match status" value="1"/>
</dbReference>
<dbReference type="GO" id="GO:0004497">
    <property type="term" value="F:monooxygenase activity"/>
    <property type="evidence" value="ECO:0007669"/>
    <property type="project" value="UniProtKB-KW"/>
</dbReference>
<dbReference type="OMA" id="YARETWM"/>
<feature type="domain" description="FAD-binding" evidence="5">
    <location>
        <begin position="7"/>
        <end position="188"/>
    </location>
</feature>
<evidence type="ECO:0000313" key="7">
    <source>
        <dbReference type="Proteomes" id="UP000054383"/>
    </source>
</evidence>
<dbReference type="PANTHER" id="PTHR46972">
    <property type="entry name" value="MONOOXYGENASE ASQM-RELATED"/>
    <property type="match status" value="1"/>
</dbReference>
<reference evidence="6 7" key="1">
    <citation type="submission" date="2015-04" db="EMBL/GenBank/DDBJ databases">
        <authorList>
            <person name="Syromyatnikov M.Y."/>
            <person name="Popov V.N."/>
        </authorList>
    </citation>
    <scope>NUCLEOTIDE SEQUENCE [LARGE SCALE GENOMIC DNA]</scope>
    <source>
        <strain evidence="6">WF-38-12</strain>
    </source>
</reference>
<dbReference type="PRINTS" id="PR00420">
    <property type="entry name" value="RNGMNOXGNASE"/>
</dbReference>
<gene>
    <name evidence="6" type="primary">nah</name>
    <name evidence="6" type="ORF">PISL3812_09129</name>
</gene>
<dbReference type="InterPro" id="IPR036188">
    <property type="entry name" value="FAD/NAD-bd_sf"/>
</dbReference>
<evidence type="ECO:0000256" key="4">
    <source>
        <dbReference type="ARBA" id="ARBA00023033"/>
    </source>
</evidence>
<dbReference type="Gene3D" id="3.50.50.60">
    <property type="entry name" value="FAD/NAD(P)-binding domain"/>
    <property type="match status" value="1"/>
</dbReference>
<organism evidence="6 7">
    <name type="scientific">Talaromyces islandicus</name>
    <name type="common">Penicillium islandicum</name>
    <dbReference type="NCBI Taxonomy" id="28573"/>
    <lineage>
        <taxon>Eukaryota</taxon>
        <taxon>Fungi</taxon>
        <taxon>Dikarya</taxon>
        <taxon>Ascomycota</taxon>
        <taxon>Pezizomycotina</taxon>
        <taxon>Eurotiomycetes</taxon>
        <taxon>Eurotiomycetidae</taxon>
        <taxon>Eurotiales</taxon>
        <taxon>Trichocomaceae</taxon>
        <taxon>Talaromyces</taxon>
        <taxon>Talaromyces sect. Islandici</taxon>
    </lineage>
</organism>
<proteinExistence type="predicted"/>
<protein>
    <submittedName>
        <fullName evidence="6">Tetracycline resistance protein from transposon Tn4351/Tn4400</fullName>
    </submittedName>
</protein>
<dbReference type="GO" id="GO:0071949">
    <property type="term" value="F:FAD binding"/>
    <property type="evidence" value="ECO:0007669"/>
    <property type="project" value="InterPro"/>
</dbReference>
<dbReference type="Pfam" id="PF01494">
    <property type="entry name" value="FAD_binding_3"/>
    <property type="match status" value="2"/>
</dbReference>
<dbReference type="EMBL" id="CVMT01000011">
    <property type="protein sequence ID" value="CRG92074.1"/>
    <property type="molecule type" value="Genomic_DNA"/>
</dbReference>
<accession>A0A0U1M8U2</accession>
<keyword evidence="2" id="KW-0274">FAD</keyword>
<keyword evidence="3" id="KW-0560">Oxidoreductase</keyword>
<name>A0A0U1M8U2_TALIS</name>
<evidence type="ECO:0000256" key="1">
    <source>
        <dbReference type="ARBA" id="ARBA00022630"/>
    </source>
</evidence>
<dbReference type="AlphaFoldDB" id="A0A0U1M8U2"/>
<feature type="domain" description="FAD-binding" evidence="5">
    <location>
        <begin position="306"/>
        <end position="339"/>
    </location>
</feature>
<evidence type="ECO:0000256" key="2">
    <source>
        <dbReference type="ARBA" id="ARBA00022827"/>
    </source>
</evidence>
<dbReference type="InterPro" id="IPR002938">
    <property type="entry name" value="FAD-bd"/>
</dbReference>
<keyword evidence="1" id="KW-0285">Flavoprotein</keyword>
<keyword evidence="7" id="KW-1185">Reference proteome</keyword>
<dbReference type="OrthoDB" id="655030at2759"/>
<dbReference type="Proteomes" id="UP000054383">
    <property type="component" value="Unassembled WGS sequence"/>
</dbReference>
<evidence type="ECO:0000259" key="5">
    <source>
        <dbReference type="Pfam" id="PF01494"/>
    </source>
</evidence>
<evidence type="ECO:0000313" key="6">
    <source>
        <dbReference type="EMBL" id="CRG92074.1"/>
    </source>
</evidence>
<dbReference type="SUPFAM" id="SSF51905">
    <property type="entry name" value="FAD/NAD(P)-binding domain"/>
    <property type="match status" value="1"/>
</dbReference>